<reference evidence="1 2" key="1">
    <citation type="submission" date="2015-11" db="EMBL/GenBank/DDBJ databases">
        <title>Draft Genome Sequence of the Strain BR 10303 (Bradyrhizobium sp.) isolated from nodules of Centrolobium paraense.</title>
        <authorList>
            <person name="Zelli J.E."/>
            <person name="Simoes-Araujo J.L."/>
            <person name="Barauna A.C."/>
            <person name="Silva K."/>
        </authorList>
    </citation>
    <scope>NUCLEOTIDE SEQUENCE [LARGE SCALE GENOMIC DNA]</scope>
    <source>
        <strain evidence="1 2">BR 10303</strain>
    </source>
</reference>
<proteinExistence type="predicted"/>
<evidence type="ECO:0008006" key="3">
    <source>
        <dbReference type="Google" id="ProtNLM"/>
    </source>
</evidence>
<organism evidence="1 2">
    <name type="scientific">Bradyrhizobium macuxiense</name>
    <dbReference type="NCBI Taxonomy" id="1755647"/>
    <lineage>
        <taxon>Bacteria</taxon>
        <taxon>Pseudomonadati</taxon>
        <taxon>Pseudomonadota</taxon>
        <taxon>Alphaproteobacteria</taxon>
        <taxon>Hyphomicrobiales</taxon>
        <taxon>Nitrobacteraceae</taxon>
        <taxon>Bradyrhizobium</taxon>
    </lineage>
</organism>
<evidence type="ECO:0000313" key="1">
    <source>
        <dbReference type="EMBL" id="KWV52958.1"/>
    </source>
</evidence>
<dbReference type="OrthoDB" id="2990299at2"/>
<sequence length="150" mass="16734">MTEQSTTNVTDPTPRRFDVELFIVHPSLDPADISRALGMEGHFSHRVGDQRKTPKGTLLSGVYPDTRWRHSIRHTVTEQWFGSEVEGFVERLEPHKEFLTNLRETGGSATVIIQFLGDGYLADEVPPTTLAKLGELGLSLGIECFIDPQS</sequence>
<accession>A0A109JPQ4</accession>
<gene>
    <name evidence="1" type="ORF">AS156_10035</name>
</gene>
<dbReference type="Pfam" id="PF14106">
    <property type="entry name" value="DUF4279"/>
    <property type="match status" value="1"/>
</dbReference>
<name>A0A109JPQ4_9BRAD</name>
<evidence type="ECO:0000313" key="2">
    <source>
        <dbReference type="Proteomes" id="UP000057737"/>
    </source>
</evidence>
<dbReference type="InterPro" id="IPR025459">
    <property type="entry name" value="DUF4279"/>
</dbReference>
<protein>
    <recommendedName>
        <fullName evidence="3">DUF4279 domain-containing protein</fullName>
    </recommendedName>
</protein>
<dbReference type="AlphaFoldDB" id="A0A109JPQ4"/>
<comment type="caution">
    <text evidence="1">The sequence shown here is derived from an EMBL/GenBank/DDBJ whole genome shotgun (WGS) entry which is preliminary data.</text>
</comment>
<dbReference type="RefSeq" id="WP_066509435.1">
    <property type="nucleotide sequence ID" value="NZ_LNCU01000081.1"/>
</dbReference>
<keyword evidence="2" id="KW-1185">Reference proteome</keyword>
<dbReference type="Proteomes" id="UP000057737">
    <property type="component" value="Unassembled WGS sequence"/>
</dbReference>
<dbReference type="EMBL" id="LNCU01000081">
    <property type="protein sequence ID" value="KWV52958.1"/>
    <property type="molecule type" value="Genomic_DNA"/>
</dbReference>